<dbReference type="OrthoDB" id="10250130at2759"/>
<dbReference type="STRING" id="1408157.A0A1J7IW83"/>
<dbReference type="InterPro" id="IPR015915">
    <property type="entry name" value="Kelch-typ_b-propeller"/>
</dbReference>
<dbReference type="SUPFAM" id="SSF117281">
    <property type="entry name" value="Kelch motif"/>
    <property type="match status" value="1"/>
</dbReference>
<keyword evidence="5" id="KW-1185">Reference proteome</keyword>
<protein>
    <recommendedName>
        <fullName evidence="6">Galactose oxidase</fullName>
    </recommendedName>
</protein>
<dbReference type="AlphaFoldDB" id="A0A1J7IW83"/>
<organism evidence="4 5">
    <name type="scientific">Coniochaeta ligniaria NRRL 30616</name>
    <dbReference type="NCBI Taxonomy" id="1408157"/>
    <lineage>
        <taxon>Eukaryota</taxon>
        <taxon>Fungi</taxon>
        <taxon>Dikarya</taxon>
        <taxon>Ascomycota</taxon>
        <taxon>Pezizomycotina</taxon>
        <taxon>Sordariomycetes</taxon>
        <taxon>Sordariomycetidae</taxon>
        <taxon>Coniochaetales</taxon>
        <taxon>Coniochaetaceae</taxon>
        <taxon>Coniochaeta</taxon>
    </lineage>
</organism>
<dbReference type="Proteomes" id="UP000182658">
    <property type="component" value="Unassembled WGS sequence"/>
</dbReference>
<reference evidence="4 5" key="1">
    <citation type="submission" date="2016-10" db="EMBL/GenBank/DDBJ databases">
        <title>Draft genome sequence of Coniochaeta ligniaria NRRL30616, a lignocellulolytic fungus for bioabatement of inhibitors in plant biomass hydrolysates.</title>
        <authorList>
            <consortium name="DOE Joint Genome Institute"/>
            <person name="Jimenez D.J."/>
            <person name="Hector R.E."/>
            <person name="Riley R."/>
            <person name="Sun H."/>
            <person name="Grigoriev I.V."/>
            <person name="Van Elsas J.D."/>
            <person name="Nichols N.N."/>
        </authorList>
    </citation>
    <scope>NUCLEOTIDE SEQUENCE [LARGE SCALE GENOMIC DNA]</scope>
    <source>
        <strain evidence="4 5">NRRL 30616</strain>
    </source>
</reference>
<gene>
    <name evidence="4" type="ORF">CONLIGDRAFT_571083</name>
</gene>
<evidence type="ECO:0000256" key="1">
    <source>
        <dbReference type="ARBA" id="ARBA00022737"/>
    </source>
</evidence>
<evidence type="ECO:0000313" key="5">
    <source>
        <dbReference type="Proteomes" id="UP000182658"/>
    </source>
</evidence>
<dbReference type="InterPro" id="IPR006652">
    <property type="entry name" value="Kelch_1"/>
</dbReference>
<keyword evidence="1" id="KW-0677">Repeat</keyword>
<feature type="region of interest" description="Disordered" evidence="3">
    <location>
        <begin position="215"/>
        <end position="241"/>
    </location>
</feature>
<dbReference type="GO" id="GO:0019760">
    <property type="term" value="P:glucosinolate metabolic process"/>
    <property type="evidence" value="ECO:0007669"/>
    <property type="project" value="UniProtKB-ARBA"/>
</dbReference>
<sequence length="542" mass="57045">MDTFASLKRRTTDLLSSLPQSLPAMAAHLPSLNQPHVLRGTWERISSVPALPRTSHSLDVVAGTAYIFGGEAANPREPVDNSVHAVTLPSGSAGADYYAVPARMDEVPLSPVVTKDQAGKGEELELELGDVPAARVGHASAVIGSRIFVFGGRGGKEMSEVLEERGRVWVFDTKTHLWSYLDPAVAALGPSGPDGEGKGWPRGRSYHAAVGVEKPDQFGERSGGKGKHPGGAGAGGKPLSRAETWREWAVGDSDEVGIPQRPIVGRIAAEAKDEDEEGFGTFIVHAGCLAGGERASDTWAFDVRSRVWQELPPAPGKGRGGTALCVSKSKLYRFGGFNGEGEEGGQLDVLDLVVDTFDDQVTGGSEATVTARGAWRSLVQYSGVEYTAEDATAPLAETASPADAWPGARSVASLEALNVGGGREYLVLMLGERDPSGAGHAAAGKFWDDVWVFQVPPQGNTAASLHDAVLHAVGKKSGEGKWTKVETGPYDDEDDASAEGPGPRGWIASAPMGELEENGIVVWGGLNGENKRLGDGWIFRLG</sequence>
<dbReference type="InParanoid" id="A0A1J7IW83"/>
<accession>A0A1J7IW83</accession>
<proteinExistence type="predicted"/>
<evidence type="ECO:0000313" key="4">
    <source>
        <dbReference type="EMBL" id="OIW31565.1"/>
    </source>
</evidence>
<evidence type="ECO:0008006" key="6">
    <source>
        <dbReference type="Google" id="ProtNLM"/>
    </source>
</evidence>
<dbReference type="Pfam" id="PF01344">
    <property type="entry name" value="Kelch_1"/>
    <property type="match status" value="1"/>
</dbReference>
<feature type="region of interest" description="Disordered" evidence="3">
    <location>
        <begin position="480"/>
        <end position="506"/>
    </location>
</feature>
<keyword evidence="2" id="KW-0408">Iron</keyword>
<dbReference type="PANTHER" id="PTHR47435">
    <property type="entry name" value="KELCH REPEAT PROTEIN (AFU_ORTHOLOGUE AFUA_5G12780)"/>
    <property type="match status" value="1"/>
</dbReference>
<evidence type="ECO:0000256" key="2">
    <source>
        <dbReference type="ARBA" id="ARBA00023004"/>
    </source>
</evidence>
<dbReference type="PANTHER" id="PTHR47435:SF4">
    <property type="entry name" value="KELCH REPEAT PROTEIN (AFU_ORTHOLOGUE AFUA_5G12780)"/>
    <property type="match status" value="1"/>
</dbReference>
<evidence type="ECO:0000256" key="3">
    <source>
        <dbReference type="SAM" id="MobiDB-lite"/>
    </source>
</evidence>
<name>A0A1J7IW83_9PEZI</name>
<dbReference type="EMBL" id="KV875095">
    <property type="protein sequence ID" value="OIW31565.1"/>
    <property type="molecule type" value="Genomic_DNA"/>
</dbReference>
<dbReference type="Gene3D" id="2.120.10.80">
    <property type="entry name" value="Kelch-type beta propeller"/>
    <property type="match status" value="2"/>
</dbReference>